<dbReference type="AlphaFoldDB" id="F4RL44"/>
<feature type="compositionally biased region" description="Polar residues" evidence="1">
    <location>
        <begin position="1"/>
        <end position="17"/>
    </location>
</feature>
<sequence>MTLQQHHSQTNMISSTPTPSPQDPFQTPHLHCYNPTSTPTRFRPTPTKQFYFKIHTQRLYSKKVHPKTANSIGMANPNQRLLLTASAKHTYRPSRIEGGIEVVKRLYQIPSPIPLSEIPDLRVTEEEPLSDPFAALMAAVNYASSFETSLQVTPAVLVPESPDTTTTPNSCHKRKVSESSIEPPSSKRQKGKTVGATTHQILRLRGSLDRVQTRSMTRKLLEEGV</sequence>
<dbReference type="RefSeq" id="XP_007409801.1">
    <property type="nucleotide sequence ID" value="XM_007409739.1"/>
</dbReference>
<accession>F4RL44</accession>
<feature type="region of interest" description="Disordered" evidence="1">
    <location>
        <begin position="1"/>
        <end position="45"/>
    </location>
</feature>
<dbReference type="Proteomes" id="UP000001072">
    <property type="component" value="Unassembled WGS sequence"/>
</dbReference>
<dbReference type="KEGG" id="mlr:MELLADRAFT_116435"/>
<dbReference type="InParanoid" id="F4RL44"/>
<evidence type="ECO:0000313" key="3">
    <source>
        <dbReference type="Proteomes" id="UP000001072"/>
    </source>
</evidence>
<feature type="region of interest" description="Disordered" evidence="1">
    <location>
        <begin position="159"/>
        <end position="197"/>
    </location>
</feature>
<keyword evidence="3" id="KW-1185">Reference proteome</keyword>
<dbReference type="EMBL" id="GL883106">
    <property type="protein sequence ID" value="EGG06841.1"/>
    <property type="molecule type" value="Genomic_DNA"/>
</dbReference>
<reference evidence="3" key="1">
    <citation type="journal article" date="2011" name="Proc. Natl. Acad. Sci. U.S.A.">
        <title>Obligate biotrophy features unraveled by the genomic analysis of rust fungi.</title>
        <authorList>
            <person name="Duplessis S."/>
            <person name="Cuomo C.A."/>
            <person name="Lin Y.-C."/>
            <person name="Aerts A."/>
            <person name="Tisserant E."/>
            <person name="Veneault-Fourrey C."/>
            <person name="Joly D.L."/>
            <person name="Hacquard S."/>
            <person name="Amselem J."/>
            <person name="Cantarel B.L."/>
            <person name="Chiu R."/>
            <person name="Coutinho P.M."/>
            <person name="Feau N."/>
            <person name="Field M."/>
            <person name="Frey P."/>
            <person name="Gelhaye E."/>
            <person name="Goldberg J."/>
            <person name="Grabherr M.G."/>
            <person name="Kodira C.D."/>
            <person name="Kohler A."/>
            <person name="Kuees U."/>
            <person name="Lindquist E.A."/>
            <person name="Lucas S.M."/>
            <person name="Mago R."/>
            <person name="Mauceli E."/>
            <person name="Morin E."/>
            <person name="Murat C."/>
            <person name="Pangilinan J.L."/>
            <person name="Park R."/>
            <person name="Pearson M."/>
            <person name="Quesneville H."/>
            <person name="Rouhier N."/>
            <person name="Sakthikumar S."/>
            <person name="Salamov A.A."/>
            <person name="Schmutz J."/>
            <person name="Selles B."/>
            <person name="Shapiro H."/>
            <person name="Tanguay P."/>
            <person name="Tuskan G.A."/>
            <person name="Henrissat B."/>
            <person name="Van de Peer Y."/>
            <person name="Rouze P."/>
            <person name="Ellis J.G."/>
            <person name="Dodds P.N."/>
            <person name="Schein J.E."/>
            <person name="Zhong S."/>
            <person name="Hamelin R.C."/>
            <person name="Grigoriev I.V."/>
            <person name="Szabo L.J."/>
            <person name="Martin F."/>
        </authorList>
    </citation>
    <scope>NUCLEOTIDE SEQUENCE [LARGE SCALE GENOMIC DNA]</scope>
    <source>
        <strain evidence="3">98AG31 / pathotype 3-4-7</strain>
    </source>
</reference>
<proteinExistence type="predicted"/>
<dbReference type="VEuPathDB" id="FungiDB:MELLADRAFT_116435"/>
<gene>
    <name evidence="2" type="ORF">MELLADRAFT_116435</name>
</gene>
<dbReference type="HOGENOM" id="CLU_1230179_0_0_1"/>
<evidence type="ECO:0000313" key="2">
    <source>
        <dbReference type="EMBL" id="EGG06841.1"/>
    </source>
</evidence>
<dbReference type="GeneID" id="18925812"/>
<feature type="compositionally biased region" description="Low complexity" evidence="1">
    <location>
        <begin position="35"/>
        <end position="45"/>
    </location>
</feature>
<name>F4RL44_MELLP</name>
<dbReference type="OrthoDB" id="10395848at2759"/>
<protein>
    <submittedName>
        <fullName evidence="2">Uncharacterized protein</fullName>
    </submittedName>
</protein>
<evidence type="ECO:0000256" key="1">
    <source>
        <dbReference type="SAM" id="MobiDB-lite"/>
    </source>
</evidence>
<organism evidence="3">
    <name type="scientific">Melampsora larici-populina (strain 98AG31 / pathotype 3-4-7)</name>
    <name type="common">Poplar leaf rust fungus</name>
    <dbReference type="NCBI Taxonomy" id="747676"/>
    <lineage>
        <taxon>Eukaryota</taxon>
        <taxon>Fungi</taxon>
        <taxon>Dikarya</taxon>
        <taxon>Basidiomycota</taxon>
        <taxon>Pucciniomycotina</taxon>
        <taxon>Pucciniomycetes</taxon>
        <taxon>Pucciniales</taxon>
        <taxon>Melampsoraceae</taxon>
        <taxon>Melampsora</taxon>
    </lineage>
</organism>